<sequence>MAKAATASQPAIPFFQSFFNSTNASNFPERQPRDEQLAQVEIAVLGIIFMAASVGNFILILVLWRRRMKLSRIYVFLLHLGIADQMVAFFQVLPQLFWKITDVFMGPDILCRAISYLQLLSMFASTYMIVVMAMDRFQAVCSPMASFQRKGALWNASVCTSWFISIVFSVPQVFIFQKNEISPGVFDCQADFIKPWGTKVYVTWISVAIFFLPAVILIICHVWICRAIYMHMHLKSYNDFEVTNQKQMLPSQISNTKCMSKAVIKTIKMTVVIVVAYVLCWSPFFIAQLWTAWHPSDARTEGPVIAILMLLGNLNSCVNPWIYMYFCGQIPHCSKNKLDNTAAHEESTMTDSVNMGDKEAEDNITAV</sequence>
<evidence type="ECO:0000256" key="6">
    <source>
        <dbReference type="ARBA" id="ARBA00023136"/>
    </source>
</evidence>
<feature type="transmembrane region" description="Helical" evidence="10">
    <location>
        <begin position="305"/>
        <end position="326"/>
    </location>
</feature>
<dbReference type="InterPro" id="IPR001817">
    <property type="entry name" value="Vasoprsn_rcpt"/>
</dbReference>
<dbReference type="SUPFAM" id="SSF81321">
    <property type="entry name" value="Family A G protein-coupled receptor-like"/>
    <property type="match status" value="1"/>
</dbReference>
<evidence type="ECO:0000256" key="2">
    <source>
        <dbReference type="ARBA" id="ARBA00022475"/>
    </source>
</evidence>
<keyword evidence="6 10" id="KW-0472">Membrane</keyword>
<evidence type="ECO:0000256" key="10">
    <source>
        <dbReference type="RuleBase" id="RU046427"/>
    </source>
</evidence>
<evidence type="ECO:0000256" key="5">
    <source>
        <dbReference type="ARBA" id="ARBA00023040"/>
    </source>
</evidence>
<feature type="transmembrane region" description="Helical" evidence="10">
    <location>
        <begin position="269"/>
        <end position="293"/>
    </location>
</feature>
<name>A0A8D2IZ07_VARKO</name>
<evidence type="ECO:0000313" key="12">
    <source>
        <dbReference type="Ensembl" id="ENSVKKP00000004790.1"/>
    </source>
</evidence>
<evidence type="ECO:0000256" key="3">
    <source>
        <dbReference type="ARBA" id="ARBA00022692"/>
    </source>
</evidence>
<dbReference type="PROSITE" id="PS50262">
    <property type="entry name" value="G_PROTEIN_RECEP_F1_2"/>
    <property type="match status" value="1"/>
</dbReference>
<dbReference type="PRINTS" id="PR00896">
    <property type="entry name" value="VASOPRESSINR"/>
</dbReference>
<dbReference type="PRINTS" id="PR00237">
    <property type="entry name" value="GPCRRHODOPSN"/>
</dbReference>
<feature type="transmembrane region" description="Helical" evidence="10">
    <location>
        <begin position="153"/>
        <end position="176"/>
    </location>
</feature>
<comment type="subcellular location">
    <subcellularLocation>
        <location evidence="1 10">Cell membrane</location>
        <topology evidence="1 10">Multi-pass membrane protein</topology>
    </subcellularLocation>
</comment>
<dbReference type="GO" id="GO:0045907">
    <property type="term" value="P:positive regulation of vasoconstriction"/>
    <property type="evidence" value="ECO:0007669"/>
    <property type="project" value="TreeGrafter"/>
</dbReference>
<keyword evidence="5 10" id="KW-0297">G-protein coupled receptor</keyword>
<dbReference type="GO" id="GO:0005000">
    <property type="term" value="F:vasopressin receptor activity"/>
    <property type="evidence" value="ECO:0007669"/>
    <property type="project" value="InterPro"/>
</dbReference>
<keyword evidence="4 10" id="KW-1133">Transmembrane helix</keyword>
<keyword evidence="2" id="KW-1003">Cell membrane</keyword>
<feature type="transmembrane region" description="Helical" evidence="10">
    <location>
        <begin position="73"/>
        <end position="93"/>
    </location>
</feature>
<evidence type="ECO:0000259" key="11">
    <source>
        <dbReference type="PROSITE" id="PS50262"/>
    </source>
</evidence>
<dbReference type="GO" id="GO:0042277">
    <property type="term" value="F:peptide binding"/>
    <property type="evidence" value="ECO:0007669"/>
    <property type="project" value="TreeGrafter"/>
</dbReference>
<dbReference type="GO" id="GO:0032870">
    <property type="term" value="P:cellular response to hormone stimulus"/>
    <property type="evidence" value="ECO:0007669"/>
    <property type="project" value="TreeGrafter"/>
</dbReference>
<evidence type="ECO:0000313" key="13">
    <source>
        <dbReference type="Proteomes" id="UP000694545"/>
    </source>
</evidence>
<dbReference type="PROSITE" id="PS00237">
    <property type="entry name" value="G_PROTEIN_RECEP_F1_1"/>
    <property type="match status" value="1"/>
</dbReference>
<reference evidence="12" key="2">
    <citation type="submission" date="2025-09" db="UniProtKB">
        <authorList>
            <consortium name="Ensembl"/>
        </authorList>
    </citation>
    <scope>IDENTIFICATION</scope>
</reference>
<feature type="domain" description="G-protein coupled receptors family 1 profile" evidence="11">
    <location>
        <begin position="55"/>
        <end position="323"/>
    </location>
</feature>
<proteinExistence type="inferred from homology"/>
<gene>
    <name evidence="12" type="primary">LOC123019811</name>
</gene>
<evidence type="ECO:0000256" key="1">
    <source>
        <dbReference type="ARBA" id="ARBA00004651"/>
    </source>
</evidence>
<evidence type="ECO:0000256" key="4">
    <source>
        <dbReference type="ARBA" id="ARBA00022989"/>
    </source>
</evidence>
<keyword evidence="7 10" id="KW-0675">Receptor</keyword>
<dbReference type="Proteomes" id="UP000694545">
    <property type="component" value="Unplaced"/>
</dbReference>
<evidence type="ECO:0000256" key="9">
    <source>
        <dbReference type="ARBA" id="ARBA00023224"/>
    </source>
</evidence>
<dbReference type="InterPro" id="IPR017452">
    <property type="entry name" value="GPCR_Rhodpsn_7TM"/>
</dbReference>
<comment type="similarity">
    <text evidence="10">Belongs to the G-protein coupled receptor 1 family. Vasopressin/oxytocin receptor subfamily.</text>
</comment>
<feature type="transmembrane region" description="Helical" evidence="10">
    <location>
        <begin position="42"/>
        <end position="64"/>
    </location>
</feature>
<feature type="transmembrane region" description="Helical" evidence="10">
    <location>
        <begin position="113"/>
        <end position="133"/>
    </location>
</feature>
<dbReference type="Pfam" id="PF00001">
    <property type="entry name" value="7tm_1"/>
    <property type="match status" value="1"/>
</dbReference>
<dbReference type="Gene3D" id="1.20.1070.10">
    <property type="entry name" value="Rhodopsin 7-helix transmembrane proteins"/>
    <property type="match status" value="1"/>
</dbReference>
<dbReference type="Ensembl" id="ENSVKKT00000004922.1">
    <property type="protein sequence ID" value="ENSVKKP00000004790.1"/>
    <property type="gene ID" value="ENSVKKG00000003558.1"/>
</dbReference>
<organism evidence="12 13">
    <name type="scientific">Varanus komodoensis</name>
    <name type="common">Komodo dragon</name>
    <dbReference type="NCBI Taxonomy" id="61221"/>
    <lineage>
        <taxon>Eukaryota</taxon>
        <taxon>Metazoa</taxon>
        <taxon>Chordata</taxon>
        <taxon>Craniata</taxon>
        <taxon>Vertebrata</taxon>
        <taxon>Euteleostomi</taxon>
        <taxon>Lepidosauria</taxon>
        <taxon>Squamata</taxon>
        <taxon>Bifurcata</taxon>
        <taxon>Unidentata</taxon>
        <taxon>Episquamata</taxon>
        <taxon>Toxicofera</taxon>
        <taxon>Anguimorpha</taxon>
        <taxon>Paleoanguimorpha</taxon>
        <taxon>Varanoidea</taxon>
        <taxon>Varanidae</taxon>
        <taxon>Varanus</taxon>
    </lineage>
</organism>
<accession>A0A8D2IZ07</accession>
<dbReference type="PANTHER" id="PTHR24241">
    <property type="entry name" value="NEUROPEPTIDE RECEPTOR-RELATED G-PROTEIN COUPLED RECEPTOR"/>
    <property type="match status" value="1"/>
</dbReference>
<keyword evidence="8 10" id="KW-0325">Glycoprotein</keyword>
<keyword evidence="9 10" id="KW-0807">Transducer</keyword>
<protein>
    <recommendedName>
        <fullName evidence="11">G-protein coupled receptors family 1 profile domain-containing protein</fullName>
    </recommendedName>
</protein>
<dbReference type="GO" id="GO:0005886">
    <property type="term" value="C:plasma membrane"/>
    <property type="evidence" value="ECO:0007669"/>
    <property type="project" value="UniProtKB-SubCell"/>
</dbReference>
<dbReference type="InterPro" id="IPR000276">
    <property type="entry name" value="GPCR_Rhodpsn"/>
</dbReference>
<feature type="transmembrane region" description="Helical" evidence="10">
    <location>
        <begin position="201"/>
        <end position="225"/>
    </location>
</feature>
<dbReference type="GO" id="GO:0001992">
    <property type="term" value="P:regulation of systemic arterial blood pressure by vasopressin"/>
    <property type="evidence" value="ECO:0007669"/>
    <property type="project" value="TreeGrafter"/>
</dbReference>
<dbReference type="OMA" id="MQDSTHQ"/>
<dbReference type="AlphaFoldDB" id="A0A8D2IZ07"/>
<keyword evidence="3 10" id="KW-0812">Transmembrane</keyword>
<reference evidence="12" key="1">
    <citation type="submission" date="2025-08" db="UniProtKB">
        <authorList>
            <consortium name="Ensembl"/>
        </authorList>
    </citation>
    <scope>IDENTIFICATION</scope>
</reference>
<evidence type="ECO:0000256" key="7">
    <source>
        <dbReference type="ARBA" id="ARBA00023170"/>
    </source>
</evidence>
<keyword evidence="13" id="KW-1185">Reference proteome</keyword>
<evidence type="ECO:0000256" key="8">
    <source>
        <dbReference type="ARBA" id="ARBA00023180"/>
    </source>
</evidence>
<dbReference type="PANTHER" id="PTHR24241:SF74">
    <property type="entry name" value="ARGININE VASOPRESSIN RECEPTOR 2"/>
    <property type="match status" value="1"/>
</dbReference>